<dbReference type="AlphaFoldDB" id="A0A5N1IRL3"/>
<protein>
    <submittedName>
        <fullName evidence="2">Uncharacterized protein</fullName>
    </submittedName>
</protein>
<evidence type="ECO:0000256" key="1">
    <source>
        <dbReference type="SAM" id="SignalP"/>
    </source>
</evidence>
<reference evidence="2 3" key="1">
    <citation type="submission" date="2019-09" db="EMBL/GenBank/DDBJ databases">
        <title>Genome sequence of Adhaeribacter sp. M2.</title>
        <authorList>
            <person name="Srinivasan S."/>
        </authorList>
    </citation>
    <scope>NUCLEOTIDE SEQUENCE [LARGE SCALE GENOMIC DNA]</scope>
    <source>
        <strain evidence="2 3">M2</strain>
    </source>
</reference>
<proteinExistence type="predicted"/>
<keyword evidence="1" id="KW-0732">Signal</keyword>
<sequence>MKKLTIKQVKKYAGLVAAFFLSLLATEEILAQFISNGAARANVRGTSRRTARRVNRRHDYFYGGRYGGGYYAAPVGAAAAGVATAAVLTSLPGGCSPYHNYYNCNGTYYAPQMQGTEVVYILVDADD</sequence>
<comment type="caution">
    <text evidence="2">The sequence shown here is derived from an EMBL/GenBank/DDBJ whole genome shotgun (WGS) entry which is preliminary data.</text>
</comment>
<evidence type="ECO:0000313" key="3">
    <source>
        <dbReference type="Proteomes" id="UP000326570"/>
    </source>
</evidence>
<gene>
    <name evidence="2" type="ORF">F0P94_11535</name>
</gene>
<feature type="chain" id="PRO_5024823840" evidence="1">
    <location>
        <begin position="26"/>
        <end position="127"/>
    </location>
</feature>
<feature type="signal peptide" evidence="1">
    <location>
        <begin position="1"/>
        <end position="25"/>
    </location>
</feature>
<name>A0A5N1IRL3_9BACT</name>
<dbReference type="EMBL" id="VTWT01000006">
    <property type="protein sequence ID" value="KAA9332637.1"/>
    <property type="molecule type" value="Genomic_DNA"/>
</dbReference>
<accession>A0A5N1IRL3</accession>
<dbReference type="Proteomes" id="UP000326570">
    <property type="component" value="Unassembled WGS sequence"/>
</dbReference>
<keyword evidence="3" id="KW-1185">Reference proteome</keyword>
<dbReference type="RefSeq" id="WP_150904050.1">
    <property type="nucleotide sequence ID" value="NZ_VTWT01000006.1"/>
</dbReference>
<evidence type="ECO:0000313" key="2">
    <source>
        <dbReference type="EMBL" id="KAA9332637.1"/>
    </source>
</evidence>
<organism evidence="2 3">
    <name type="scientific">Adhaeribacter soli</name>
    <dbReference type="NCBI Taxonomy" id="2607655"/>
    <lineage>
        <taxon>Bacteria</taxon>
        <taxon>Pseudomonadati</taxon>
        <taxon>Bacteroidota</taxon>
        <taxon>Cytophagia</taxon>
        <taxon>Cytophagales</taxon>
        <taxon>Hymenobacteraceae</taxon>
        <taxon>Adhaeribacter</taxon>
    </lineage>
</organism>